<evidence type="ECO:0000313" key="3">
    <source>
        <dbReference type="EMBL" id="TGE17278.1"/>
    </source>
</evidence>
<accession>A0A5F1B4Y5</accession>
<dbReference type="InterPro" id="IPR007393">
    <property type="entry name" value="YlxR_dom"/>
</dbReference>
<dbReference type="Proteomes" id="UP000297598">
    <property type="component" value="Unassembled WGS sequence"/>
</dbReference>
<reference evidence="3 5" key="2">
    <citation type="submission" date="2019-04" db="EMBL/GenBank/DDBJ databases">
        <title>Genomic characterization of Staphylococcus petrasii strains.</title>
        <authorList>
            <person name="Vrbovska V."/>
            <person name="Kovarovic V."/>
            <person name="Maslanova I."/>
            <person name="Indrakova A."/>
            <person name="Petras P."/>
            <person name="Sedo O."/>
            <person name="Svec P."/>
            <person name="Fisarova L."/>
            <person name="Sedlacek I."/>
            <person name="Doskar J."/>
            <person name="Pantucek R."/>
        </authorList>
    </citation>
    <scope>NUCLEOTIDE SEQUENCE [LARGE SCALE GENOMIC DNA]</scope>
    <source>
        <strain evidence="3 5">P5404</strain>
    </source>
</reference>
<dbReference type="InterPro" id="IPR037465">
    <property type="entry name" value="YlxR"/>
</dbReference>
<sequence>MKKKKIPMRKCIITNEMRPKKEMIRVVINKEGEIFADGTGKQQGRGAYVSKDVKSVEEAQKKGVLERYFNENPEKLDPVYKEIIRLIYREEIPK</sequence>
<evidence type="ECO:0000313" key="4">
    <source>
        <dbReference type="Proteomes" id="UP000254047"/>
    </source>
</evidence>
<evidence type="ECO:0000259" key="1">
    <source>
        <dbReference type="Pfam" id="PF04296"/>
    </source>
</evidence>
<dbReference type="PANTHER" id="PTHR34215:SF1">
    <property type="entry name" value="YLXR DOMAIN-CONTAINING PROTEIN"/>
    <property type="match status" value="1"/>
</dbReference>
<feature type="domain" description="YlxR" evidence="1">
    <location>
        <begin position="9"/>
        <end position="83"/>
    </location>
</feature>
<dbReference type="AlphaFoldDB" id="A0A380G306"/>
<accession>A0A380G306</accession>
<dbReference type="PANTHER" id="PTHR34215">
    <property type="entry name" value="BLL0784 PROTEIN"/>
    <property type="match status" value="1"/>
</dbReference>
<protein>
    <submittedName>
        <fullName evidence="2">Nucleic-acid-binding protein implicated in transcription termination</fullName>
    </submittedName>
    <submittedName>
        <fullName evidence="3">YlxR family protein</fullName>
    </submittedName>
</protein>
<dbReference type="SUPFAM" id="SSF64376">
    <property type="entry name" value="YlxR-like"/>
    <property type="match status" value="1"/>
</dbReference>
<evidence type="ECO:0000313" key="5">
    <source>
        <dbReference type="Proteomes" id="UP000297598"/>
    </source>
</evidence>
<dbReference type="Pfam" id="PF04296">
    <property type="entry name" value="YlxR"/>
    <property type="match status" value="1"/>
</dbReference>
<evidence type="ECO:0000313" key="2">
    <source>
        <dbReference type="EMBL" id="SUM44381.1"/>
    </source>
</evidence>
<dbReference type="Gene3D" id="3.30.1230.10">
    <property type="entry name" value="YlxR-like"/>
    <property type="match status" value="1"/>
</dbReference>
<reference evidence="2 4" key="1">
    <citation type="submission" date="2018-06" db="EMBL/GenBank/DDBJ databases">
        <authorList>
            <consortium name="Pathogen Informatics"/>
            <person name="Doyle S."/>
        </authorList>
    </citation>
    <scope>NUCLEOTIDE SEQUENCE [LARGE SCALE GENOMIC DNA]</scope>
    <source>
        <strain evidence="2 4">NCTC13830</strain>
    </source>
</reference>
<organism evidence="2 4">
    <name type="scientific">Staphylococcus petrasii</name>
    <dbReference type="NCBI Taxonomy" id="1276936"/>
    <lineage>
        <taxon>Bacteria</taxon>
        <taxon>Bacillati</taxon>
        <taxon>Bacillota</taxon>
        <taxon>Bacilli</taxon>
        <taxon>Bacillales</taxon>
        <taxon>Staphylococcaceae</taxon>
        <taxon>Staphylococcus</taxon>
    </lineage>
</organism>
<dbReference type="EMBL" id="UHDO01000001">
    <property type="protein sequence ID" value="SUM44381.1"/>
    <property type="molecule type" value="Genomic_DNA"/>
</dbReference>
<keyword evidence="5" id="KW-1185">Reference proteome</keyword>
<dbReference type="RefSeq" id="WP_103296959.1">
    <property type="nucleotide sequence ID" value="NZ_AP040368.1"/>
</dbReference>
<name>A0A380G306_9STAP</name>
<dbReference type="CDD" id="cd00279">
    <property type="entry name" value="YlxR"/>
    <property type="match status" value="1"/>
</dbReference>
<dbReference type="OrthoDB" id="9813251at2"/>
<dbReference type="NCBIfam" id="NF047356">
    <property type="entry name" value="RNA_bind_RnpM"/>
    <property type="match status" value="1"/>
</dbReference>
<dbReference type="GeneID" id="48902389"/>
<dbReference type="EMBL" id="SRLS01000009">
    <property type="protein sequence ID" value="TGE17278.1"/>
    <property type="molecule type" value="Genomic_DNA"/>
</dbReference>
<dbReference type="Proteomes" id="UP000254047">
    <property type="component" value="Unassembled WGS sequence"/>
</dbReference>
<proteinExistence type="predicted"/>
<dbReference type="InterPro" id="IPR035931">
    <property type="entry name" value="YlxR-like_sf"/>
</dbReference>
<gene>
    <name evidence="3" type="ORF">BJR09_07085</name>
    <name evidence="2" type="ORF">NCTC13830_01783</name>
</gene>